<protein>
    <submittedName>
        <fullName evidence="3">Colicin transporter</fullName>
    </submittedName>
</protein>
<evidence type="ECO:0000313" key="4">
    <source>
        <dbReference type="Proteomes" id="UP000216725"/>
    </source>
</evidence>
<feature type="transmembrane region" description="Helical" evidence="2">
    <location>
        <begin position="271"/>
        <end position="290"/>
    </location>
</feature>
<dbReference type="Proteomes" id="UP000216725">
    <property type="component" value="Unassembled WGS sequence"/>
</dbReference>
<accession>A0A261EXP5</accession>
<keyword evidence="2" id="KW-0472">Membrane</keyword>
<evidence type="ECO:0000256" key="2">
    <source>
        <dbReference type="SAM" id="Phobius"/>
    </source>
</evidence>
<dbReference type="EMBL" id="MWWR01000007">
    <property type="protein sequence ID" value="OZG51618.1"/>
    <property type="molecule type" value="Genomic_DNA"/>
</dbReference>
<keyword evidence="2" id="KW-1133">Transmembrane helix</keyword>
<evidence type="ECO:0000313" key="3">
    <source>
        <dbReference type="EMBL" id="OZG51618.1"/>
    </source>
</evidence>
<feature type="compositionally biased region" description="Low complexity" evidence="1">
    <location>
        <begin position="7"/>
        <end position="21"/>
    </location>
</feature>
<dbReference type="AlphaFoldDB" id="A0A261EXP5"/>
<keyword evidence="2" id="KW-0812">Transmembrane</keyword>
<keyword evidence="4" id="KW-1185">Reference proteome</keyword>
<proteinExistence type="predicted"/>
<evidence type="ECO:0000256" key="1">
    <source>
        <dbReference type="SAM" id="MobiDB-lite"/>
    </source>
</evidence>
<comment type="caution">
    <text evidence="3">The sequence shown here is derived from an EMBL/GenBank/DDBJ whole genome shotgun (WGS) entry which is preliminary data.</text>
</comment>
<feature type="region of interest" description="Disordered" evidence="1">
    <location>
        <begin position="108"/>
        <end position="133"/>
    </location>
</feature>
<organism evidence="3 4">
    <name type="scientific">Pseudoscardovia radai</name>
    <dbReference type="NCBI Taxonomy" id="987066"/>
    <lineage>
        <taxon>Bacteria</taxon>
        <taxon>Bacillati</taxon>
        <taxon>Actinomycetota</taxon>
        <taxon>Actinomycetes</taxon>
        <taxon>Bifidobacteriales</taxon>
        <taxon>Bifidobacteriaceae</taxon>
        <taxon>Pseudoscardovia</taxon>
    </lineage>
</organism>
<sequence>MTKSTSHRSASSKGLASSASAQTGKSMNAKGVKKRRSEGSSPVGAVSSVYSRMGRVSGGDEEDQASKHLSTFASGARGATKSSAAAVKGGVRVSKAAVSASKATVKGAKAAKAGAKKASDAAKRAKALKKQGKLGSTVKNAGRGKIRSLARKGKVGIRKAPKAIAKNGAKFARKGAVKGFRFSATKGIPGAYKGAAGGAGGVMSRMAGDDSTAQAAAQATDMLLKAPDGAVRLGRTAFHGAKNARKVAQTMKNAPKAARATMRAAAKAAQMVRAIAAKVAAAVASMIAAAAPMMGIVAIVGVVVGLIMSIISWLPSFIGGREQDRWDSYCMCQAAQDGAAPNREAWQTAKDNAADVIGYRDSDVEDADVLKKLKDDYNWPLTDPAACNEHDEPEDSKSLAAEWSAASGKYLSQAQLIDADAAAVRESRQKKLGNDARKRVSDKLTTARQLLSDSDGKTQDNEVRQTLTDRINEARALVDSGSYDLSRLETMESDLQGAMDDVNASMKEREKSQAG</sequence>
<feature type="region of interest" description="Disordered" evidence="1">
    <location>
        <begin position="1"/>
        <end position="78"/>
    </location>
</feature>
<name>A0A261EXP5_9BIFI</name>
<reference evidence="3 4" key="1">
    <citation type="journal article" date="2017" name="BMC Genomics">
        <title>Comparative genomic and phylogenomic analyses of the Bifidobacteriaceae family.</title>
        <authorList>
            <person name="Lugli G.A."/>
            <person name="Milani C."/>
            <person name="Turroni F."/>
            <person name="Duranti S."/>
            <person name="Mancabelli L."/>
            <person name="Mangifesta M."/>
            <person name="Ferrario C."/>
            <person name="Modesto M."/>
            <person name="Mattarelli P."/>
            <person name="Jiri K."/>
            <person name="van Sinderen D."/>
            <person name="Ventura M."/>
        </authorList>
    </citation>
    <scope>NUCLEOTIDE SEQUENCE [LARGE SCALE GENOMIC DNA]</scope>
    <source>
        <strain evidence="3 4">DSM 24742</strain>
    </source>
</reference>
<feature type="transmembrane region" description="Helical" evidence="2">
    <location>
        <begin position="296"/>
        <end position="318"/>
    </location>
</feature>
<gene>
    <name evidence="3" type="ORF">PSRA_1015</name>
</gene>